<organism evidence="2">
    <name type="scientific">freshwater metagenome</name>
    <dbReference type="NCBI Taxonomy" id="449393"/>
    <lineage>
        <taxon>unclassified sequences</taxon>
        <taxon>metagenomes</taxon>
        <taxon>ecological metagenomes</taxon>
    </lineage>
</organism>
<sequence>MRSSRNVLSMFAALLAIALAASACSRSVDTTQVSSQDAPSSAAVPTSTMLRAAAVTTTTTVAVAGQASNASTAAPGSLPATLAAIVGQVSANPELLKQVSTLDPTGLAQLFNLDLGSLQQLGLTGPQIEQLGQAVLASPQSVQDSISTGSIDPAALLGLLLGSLDVNSLATGAVGAVVQALLASIADLRVVISPELTVDLNELFNQIDPGNVTPIFANPDNAGLLALIFSAVINSNPLLAQQLIDNPNLDPALRPILEQLSALGASLGSAASAALLEAINKLFPGLIPAT</sequence>
<reference evidence="2" key="1">
    <citation type="submission" date="2020-05" db="EMBL/GenBank/DDBJ databases">
        <authorList>
            <person name="Chiriac C."/>
            <person name="Salcher M."/>
            <person name="Ghai R."/>
            <person name="Kavagutti S V."/>
        </authorList>
    </citation>
    <scope>NUCLEOTIDE SEQUENCE</scope>
</reference>
<accession>A0A6J6UD08</accession>
<protein>
    <submittedName>
        <fullName evidence="2">Unannotated protein</fullName>
    </submittedName>
</protein>
<proteinExistence type="predicted"/>
<evidence type="ECO:0000313" key="3">
    <source>
        <dbReference type="EMBL" id="CAB4917634.1"/>
    </source>
</evidence>
<evidence type="ECO:0000313" key="1">
    <source>
        <dbReference type="EMBL" id="CAB4546902.1"/>
    </source>
</evidence>
<dbReference type="EMBL" id="CAEZSF010000144">
    <property type="protein sequence ID" value="CAB4546902.1"/>
    <property type="molecule type" value="Genomic_DNA"/>
</dbReference>
<evidence type="ECO:0000313" key="2">
    <source>
        <dbReference type="EMBL" id="CAB4757014.1"/>
    </source>
</evidence>
<gene>
    <name evidence="1" type="ORF">UFOPK1358_01367</name>
    <name evidence="2" type="ORF">UFOPK2766_01982</name>
    <name evidence="3" type="ORF">UFOPK3519_01773</name>
</gene>
<name>A0A6J6UD08_9ZZZZ</name>
<dbReference type="AlphaFoldDB" id="A0A6J6UD08"/>
<dbReference type="EMBL" id="CAFBMG010000202">
    <property type="protein sequence ID" value="CAB4917634.1"/>
    <property type="molecule type" value="Genomic_DNA"/>
</dbReference>
<dbReference type="PROSITE" id="PS51257">
    <property type="entry name" value="PROKAR_LIPOPROTEIN"/>
    <property type="match status" value="1"/>
</dbReference>
<dbReference type="EMBL" id="CAEZYU010000119">
    <property type="protein sequence ID" value="CAB4757014.1"/>
    <property type="molecule type" value="Genomic_DNA"/>
</dbReference>